<dbReference type="InterPro" id="IPR045864">
    <property type="entry name" value="aa-tRNA-synth_II/BPL/LPL"/>
</dbReference>
<dbReference type="EMBL" id="BPLQ01005798">
    <property type="protein sequence ID" value="GIY17305.1"/>
    <property type="molecule type" value="Genomic_DNA"/>
</dbReference>
<comment type="catalytic activity">
    <reaction evidence="8">
        <text>L-threonyl-[protein] + ATP = O-phospho-L-threonyl-[protein] + ADP + H(+)</text>
        <dbReference type="Rhea" id="RHEA:46608"/>
        <dbReference type="Rhea" id="RHEA-COMP:11060"/>
        <dbReference type="Rhea" id="RHEA-COMP:11605"/>
        <dbReference type="ChEBI" id="CHEBI:15378"/>
        <dbReference type="ChEBI" id="CHEBI:30013"/>
        <dbReference type="ChEBI" id="CHEBI:30616"/>
        <dbReference type="ChEBI" id="CHEBI:61977"/>
        <dbReference type="ChEBI" id="CHEBI:456216"/>
        <dbReference type="EC" id="2.7.11.1"/>
    </reaction>
</comment>
<dbReference type="Pfam" id="PF00069">
    <property type="entry name" value="Pkinase"/>
    <property type="match status" value="3"/>
</dbReference>
<feature type="domain" description="RWD" evidence="14">
    <location>
        <begin position="173"/>
        <end position="286"/>
    </location>
</feature>
<feature type="domain" description="Protein kinase" evidence="13">
    <location>
        <begin position="707"/>
        <end position="1088"/>
    </location>
</feature>
<keyword evidence="4 10" id="KW-0547">Nucleotide-binding</keyword>
<dbReference type="CDD" id="cd23823">
    <property type="entry name" value="RWD_GCN2"/>
    <property type="match status" value="1"/>
</dbReference>
<evidence type="ECO:0000259" key="13">
    <source>
        <dbReference type="PROSITE" id="PS50011"/>
    </source>
</evidence>
<dbReference type="PROSITE" id="PS00108">
    <property type="entry name" value="PROTEIN_KINASE_ST"/>
    <property type="match status" value="1"/>
</dbReference>
<dbReference type="Gene3D" id="1.10.510.10">
    <property type="entry name" value="Transferase(Phosphotransferase) domain 1"/>
    <property type="match status" value="2"/>
</dbReference>
<dbReference type="InterPro" id="IPR011009">
    <property type="entry name" value="Kinase-like_dom_sf"/>
</dbReference>
<protein>
    <recommendedName>
        <fullName evidence="1">non-specific serine/threonine protein kinase</fullName>
        <ecNumber evidence="1">2.7.11.1</ecNumber>
    </recommendedName>
</protein>
<dbReference type="FunFam" id="3.10.110.10:FF:000050">
    <property type="entry name" value="eIF-2-alpha kinase GCN2"/>
    <property type="match status" value="1"/>
</dbReference>
<dbReference type="SMART" id="SM00591">
    <property type="entry name" value="RWD"/>
    <property type="match status" value="1"/>
</dbReference>
<dbReference type="GO" id="GO:0033554">
    <property type="term" value="P:cellular response to stress"/>
    <property type="evidence" value="ECO:0007669"/>
    <property type="project" value="UniProtKB-ARBA"/>
</dbReference>
<dbReference type="Pfam" id="PF13393">
    <property type="entry name" value="tRNA-synt_His"/>
    <property type="match status" value="1"/>
</dbReference>
<evidence type="ECO:0000256" key="5">
    <source>
        <dbReference type="ARBA" id="ARBA00022777"/>
    </source>
</evidence>
<dbReference type="Gene3D" id="3.30.200.20">
    <property type="entry name" value="Phosphorylase Kinase, domain 1"/>
    <property type="match status" value="1"/>
</dbReference>
<dbReference type="SUPFAM" id="SSF56112">
    <property type="entry name" value="Protein kinase-like (PK-like)"/>
    <property type="match status" value="2"/>
</dbReference>
<name>A0AAV4R765_9ARAC</name>
<reference evidence="15 16" key="1">
    <citation type="submission" date="2021-06" db="EMBL/GenBank/DDBJ databases">
        <title>Caerostris darwini draft genome.</title>
        <authorList>
            <person name="Kono N."/>
            <person name="Arakawa K."/>
        </authorList>
    </citation>
    <scope>NUCLEOTIDE SEQUENCE [LARGE SCALE GENOMIC DNA]</scope>
</reference>
<evidence type="ECO:0000256" key="6">
    <source>
        <dbReference type="ARBA" id="ARBA00022840"/>
    </source>
</evidence>
<evidence type="ECO:0000313" key="16">
    <source>
        <dbReference type="Proteomes" id="UP001054837"/>
    </source>
</evidence>
<dbReference type="GO" id="GO:0005634">
    <property type="term" value="C:nucleus"/>
    <property type="evidence" value="ECO:0007669"/>
    <property type="project" value="TreeGrafter"/>
</dbReference>
<dbReference type="InterPro" id="IPR000719">
    <property type="entry name" value="Prot_kinase_dom"/>
</dbReference>
<keyword evidence="6 10" id="KW-0067">ATP-binding</keyword>
<feature type="binding site" evidence="10">
    <location>
        <position position="736"/>
    </location>
    <ligand>
        <name>ATP</name>
        <dbReference type="ChEBI" id="CHEBI:30616"/>
    </ligand>
</feature>
<dbReference type="Gene3D" id="3.10.110.10">
    <property type="entry name" value="Ubiquitin Conjugating Enzyme"/>
    <property type="match status" value="1"/>
</dbReference>
<dbReference type="SMART" id="SM00220">
    <property type="entry name" value="S_TKc"/>
    <property type="match status" value="2"/>
</dbReference>
<gene>
    <name evidence="15" type="primary">EIF2AK4</name>
    <name evidence="15" type="ORF">CDAR_248971</name>
</gene>
<dbReference type="InterPro" id="IPR008271">
    <property type="entry name" value="Ser/Thr_kinase_AS"/>
</dbReference>
<evidence type="ECO:0000256" key="3">
    <source>
        <dbReference type="ARBA" id="ARBA00022679"/>
    </source>
</evidence>
<dbReference type="Proteomes" id="UP001054837">
    <property type="component" value="Unassembled WGS sequence"/>
</dbReference>
<dbReference type="InterPro" id="IPR050339">
    <property type="entry name" value="CC_SR_Kinase"/>
</dbReference>
<proteinExistence type="inferred from homology"/>
<dbReference type="PANTHER" id="PTHR11042">
    <property type="entry name" value="EUKARYOTIC TRANSLATION INITIATION FACTOR 2-ALPHA KINASE EIF2-ALPHA KINASE -RELATED"/>
    <property type="match status" value="1"/>
</dbReference>
<evidence type="ECO:0000256" key="12">
    <source>
        <dbReference type="SAM" id="MobiDB-lite"/>
    </source>
</evidence>
<evidence type="ECO:0000256" key="2">
    <source>
        <dbReference type="ARBA" id="ARBA00022527"/>
    </source>
</evidence>
<feature type="region of interest" description="Disordered" evidence="12">
    <location>
        <begin position="846"/>
        <end position="871"/>
    </location>
</feature>
<organism evidence="15 16">
    <name type="scientific">Caerostris darwini</name>
    <dbReference type="NCBI Taxonomy" id="1538125"/>
    <lineage>
        <taxon>Eukaryota</taxon>
        <taxon>Metazoa</taxon>
        <taxon>Ecdysozoa</taxon>
        <taxon>Arthropoda</taxon>
        <taxon>Chelicerata</taxon>
        <taxon>Arachnida</taxon>
        <taxon>Araneae</taxon>
        <taxon>Araneomorphae</taxon>
        <taxon>Entelegynae</taxon>
        <taxon>Araneoidea</taxon>
        <taxon>Araneidae</taxon>
        <taxon>Caerostris</taxon>
    </lineage>
</organism>
<dbReference type="Pfam" id="PF05773">
    <property type="entry name" value="RWD"/>
    <property type="match status" value="1"/>
</dbReference>
<dbReference type="PANTHER" id="PTHR11042:SF136">
    <property type="entry name" value="EIF-2-ALPHA KINASE GCN2"/>
    <property type="match status" value="1"/>
</dbReference>
<dbReference type="InterPro" id="IPR017441">
    <property type="entry name" value="Protein_kinase_ATP_BS"/>
</dbReference>
<feature type="compositionally biased region" description="Acidic residues" evidence="12">
    <location>
        <begin position="819"/>
        <end position="834"/>
    </location>
</feature>
<comment type="caution">
    <text evidence="15">The sequence shown here is derived from an EMBL/GenBank/DDBJ whole genome shotgun (WGS) entry which is preliminary data.</text>
</comment>
<dbReference type="GO" id="GO:0051246">
    <property type="term" value="P:regulation of protein metabolic process"/>
    <property type="evidence" value="ECO:0007669"/>
    <property type="project" value="UniProtKB-ARBA"/>
</dbReference>
<evidence type="ECO:0000256" key="4">
    <source>
        <dbReference type="ARBA" id="ARBA00022741"/>
    </source>
</evidence>
<dbReference type="InterPro" id="IPR016135">
    <property type="entry name" value="UBQ-conjugating_enzyme/RWD"/>
</dbReference>
<dbReference type="Gene3D" id="3.30.930.10">
    <property type="entry name" value="Bira Bifunctional Protein, Domain 2"/>
    <property type="match status" value="1"/>
</dbReference>
<comment type="similarity">
    <text evidence="7">Belongs to the protein kinase superfamily. Ser/Thr protein kinase family. GCN2 subfamily.</text>
</comment>
<feature type="coiled-coil region" evidence="11">
    <location>
        <begin position="461"/>
        <end position="488"/>
    </location>
</feature>
<evidence type="ECO:0000256" key="1">
    <source>
        <dbReference type="ARBA" id="ARBA00012513"/>
    </source>
</evidence>
<evidence type="ECO:0000259" key="14">
    <source>
        <dbReference type="PROSITE" id="PS50908"/>
    </source>
</evidence>
<comment type="catalytic activity">
    <reaction evidence="9">
        <text>L-seryl-[protein] + ATP = O-phospho-L-seryl-[protein] + ADP + H(+)</text>
        <dbReference type="Rhea" id="RHEA:17989"/>
        <dbReference type="Rhea" id="RHEA-COMP:9863"/>
        <dbReference type="Rhea" id="RHEA-COMP:11604"/>
        <dbReference type="ChEBI" id="CHEBI:15378"/>
        <dbReference type="ChEBI" id="CHEBI:29999"/>
        <dbReference type="ChEBI" id="CHEBI:30616"/>
        <dbReference type="ChEBI" id="CHEBI:83421"/>
        <dbReference type="ChEBI" id="CHEBI:456216"/>
        <dbReference type="EC" id="2.7.11.1"/>
    </reaction>
</comment>
<dbReference type="EC" id="2.7.11.1" evidence="1"/>
<dbReference type="GO" id="GO:0009893">
    <property type="term" value="P:positive regulation of metabolic process"/>
    <property type="evidence" value="ECO:0007669"/>
    <property type="project" value="UniProtKB-ARBA"/>
</dbReference>
<dbReference type="Pfam" id="PF13843">
    <property type="entry name" value="DDE_Tnp_1_7"/>
    <property type="match status" value="1"/>
</dbReference>
<dbReference type="GO" id="GO:0005737">
    <property type="term" value="C:cytoplasm"/>
    <property type="evidence" value="ECO:0007669"/>
    <property type="project" value="TreeGrafter"/>
</dbReference>
<dbReference type="PROSITE" id="PS00107">
    <property type="entry name" value="PROTEIN_KINASE_ATP"/>
    <property type="match status" value="1"/>
</dbReference>
<feature type="compositionally biased region" description="Basic and acidic residues" evidence="12">
    <location>
        <begin position="789"/>
        <end position="818"/>
    </location>
</feature>
<dbReference type="InterPro" id="IPR041715">
    <property type="entry name" value="HisRS-like_core"/>
</dbReference>
<dbReference type="PROSITE" id="PS50908">
    <property type="entry name" value="RWD"/>
    <property type="match status" value="1"/>
</dbReference>
<evidence type="ECO:0000256" key="11">
    <source>
        <dbReference type="SAM" id="Coils"/>
    </source>
</evidence>
<evidence type="ECO:0000256" key="8">
    <source>
        <dbReference type="ARBA" id="ARBA00047899"/>
    </source>
</evidence>
<dbReference type="PROSITE" id="PS50011">
    <property type="entry name" value="PROTEIN_KINASE_DOM"/>
    <property type="match status" value="2"/>
</dbReference>
<dbReference type="InterPro" id="IPR006575">
    <property type="entry name" value="RWD_dom"/>
</dbReference>
<evidence type="ECO:0000256" key="7">
    <source>
        <dbReference type="ARBA" id="ARBA00037982"/>
    </source>
</evidence>
<dbReference type="CDD" id="cd14046">
    <property type="entry name" value="STKc_EIF2AK4_GCN2_rpt2"/>
    <property type="match status" value="1"/>
</dbReference>
<feature type="region of interest" description="Disordered" evidence="12">
    <location>
        <begin position="365"/>
        <end position="384"/>
    </location>
</feature>
<keyword evidence="3" id="KW-0808">Transferase</keyword>
<dbReference type="GO" id="GO:0005524">
    <property type="term" value="F:ATP binding"/>
    <property type="evidence" value="ECO:0007669"/>
    <property type="project" value="UniProtKB-UniRule"/>
</dbReference>
<evidence type="ECO:0000256" key="9">
    <source>
        <dbReference type="ARBA" id="ARBA00048679"/>
    </source>
</evidence>
<evidence type="ECO:0000256" key="10">
    <source>
        <dbReference type="PROSITE-ProRule" id="PRU10141"/>
    </source>
</evidence>
<dbReference type="GO" id="GO:0004674">
    <property type="term" value="F:protein serine/threonine kinase activity"/>
    <property type="evidence" value="ECO:0007669"/>
    <property type="project" value="UniProtKB-KW"/>
</dbReference>
<dbReference type="InterPro" id="IPR029526">
    <property type="entry name" value="PGBD"/>
</dbReference>
<evidence type="ECO:0000313" key="15">
    <source>
        <dbReference type="EMBL" id="GIY17305.1"/>
    </source>
</evidence>
<feature type="coiled-coil region" evidence="11">
    <location>
        <begin position="304"/>
        <end position="333"/>
    </location>
</feature>
<dbReference type="SUPFAM" id="SSF54495">
    <property type="entry name" value="UBC-like"/>
    <property type="match status" value="1"/>
</dbReference>
<keyword evidence="5 15" id="KW-0418">Kinase</keyword>
<feature type="domain" description="Protein kinase" evidence="13">
    <location>
        <begin position="414"/>
        <end position="670"/>
    </location>
</feature>
<accession>A0AAV4R765</accession>
<keyword evidence="11" id="KW-0175">Coiled coil</keyword>
<feature type="compositionally biased region" description="Polar residues" evidence="12">
    <location>
        <begin position="858"/>
        <end position="870"/>
    </location>
</feature>
<keyword evidence="16" id="KW-1185">Reference proteome</keyword>
<sequence length="1720" mass="197857">MMEPLLHKGYCLTIDNYYSSPELADKLVSCRTDTYGTLNLKKKEVPKEMQKKKLKKGEIIAFQRGKVTVMKWMDKKKVSLLSTIHNTEMEQIQVRSEMKEKPKIVMDYNNTMGGVDRMDQNLKSFEIIKKRGNVVVLVNLTQKRFFSCYLYFGKSELVKVMSTNQDLKERQENELISISSIFPNEMKDLRNNVWNVWKPLEMSITVYPEESMTNGRESNLHVDLYIKCSSTYPKTSPFIDLRNPKGISNENLSTLKKQLTNKAKELVGSEVILELVHLSREFLYNHKKPQFKSFYEEMESNKTKKQLEEAERLQKHELELKEMEKETVKAIELERDRKIIALRDANRRTRFADETSTLHPLVAEHPTRKGSVSRRRSRSTSTGKELCSESELQAECKEMLNCKLKFEGKKEFTIVCGRCLGHSDRGCITYSGMDNFTGNLVVVIKWTLQFNVSHKLKGEEWEALQKEQAAYRKNLEAIEQEFKALRQINSKHLAHYLGMTYISKKDKITIYVLQEFISGSTLSQMCDTLHLTVPQIQHYTREILEALKCLHENSIVHKNLRASSLFVDKNGNIRMADYSLDKRLYDLYRSLANVEEINIYPPTIGKGGKKGDIYRLGVLLKSLIDPDAKMMPVIIPQDLNPTFRDFLQKCLLHDEQERWSAEQLLAHPFLGHTSAIGLLPKEEDEDDIMDDTLNADAVQSSRLCQEFDILKKLGKGGFGHVWKVKNKLDSRVYALKRIPLDPSNNKLNRKIFREVKLLSRLNHENIVRYYHSWKEAEYAQKECAVQNDSNKEATESETSTIEKEETSTPWEIHSKDMTTSEEEEEEEDDDDDDDSFIVFMADSTRPDEQQVKKISANAHESASSVDQKNINSDKETQHKIRFYMYIQMEFCEKSTLRTAIDNGLHKDVCLMWRLFREIVEGLHYMHQQGVIHRDLKPVNIFLDVNDHVKIGDFGLATDVVSKSAFVDASSVDLDPNSRSEMGDGTQTGRVGTTFYVAPELATSGKVSYSQKVDIYSLGIIFFEMCYPPPVTLMERHKIISNLRLKEVMLPEKTNEILTEEMIQLIKWLLHHDVTKRPNSNELITSKYIPPLLMEESELNNLLQTTVSNPQSRMYKHMISALFEQAVTPEFNFTYDIDVFKNQSFGSKPFQTFTNVIEVLNRIMRLHAAVYISVPTLMPKSPVIDHETCVQIMERGGGLITLPHNLRVPFARYIAQREIDHLKRYSIEKVYRQQKIFGCHPREQYEFAFDIVTPTPNSFLPDAEVISAVCEIISEFPSLENRNCQIRLNHASLLKAILMYSDVKNIQSEIFEIAGEQKDKRISMAMLMKEQNNLNISDASLSKLRPFIEFEEVVDRVDNIFHPVTQKKGEISHLAKNSIKELRNIVSLTKALGVKIPILICPGLAHNISLFSGMFFQCIFSPKPSKKKNLFNILAAGGRYDKLIQTFKLKSLESGKTLNQSAVGASIAIESIVAAENDFNESLKLGIADFLIHSEGAGMADEKATLLKEVLDLGIRATVLYDKNMTLDDAADFCRNHGVQHILVLRKEDPAIIKVRFVDKEKVSEKRFYRSELKEQLPKICLKILPESKVDNNRNCSHSNTLLFNVRFLASDKNHANKKREPNIRSQVITALQTTPSRIWELIPLDLKMDVINKIISFCDVSANEECIRRSFDEGIIPGFPNKFRKYLSLLCEEMCEIRFKTPNCAIILYSLLDSNFKILI</sequence>
<dbReference type="GO" id="GO:0010468">
    <property type="term" value="P:regulation of gene expression"/>
    <property type="evidence" value="ECO:0007669"/>
    <property type="project" value="UniProtKB-ARBA"/>
</dbReference>
<feature type="region of interest" description="Disordered" evidence="12">
    <location>
        <begin position="785"/>
        <end position="834"/>
    </location>
</feature>
<dbReference type="SUPFAM" id="SSF55681">
    <property type="entry name" value="Class II aaRS and biotin synthetases"/>
    <property type="match status" value="1"/>
</dbReference>
<keyword evidence="2" id="KW-0723">Serine/threonine-protein kinase</keyword>